<dbReference type="Pfam" id="PF01588">
    <property type="entry name" value="tRNA_bind"/>
    <property type="match status" value="1"/>
</dbReference>
<dbReference type="EC" id="6.1.1.10" evidence="16"/>
<keyword evidence="5 16" id="KW-0963">Cytoplasm</keyword>
<evidence type="ECO:0000256" key="16">
    <source>
        <dbReference type="HAMAP-Rule" id="MF_00098"/>
    </source>
</evidence>
<feature type="short sequence motif" description="'KMSKS' region" evidence="16">
    <location>
        <begin position="333"/>
        <end position="337"/>
    </location>
</feature>
<evidence type="ECO:0000256" key="7">
    <source>
        <dbReference type="ARBA" id="ARBA00022598"/>
    </source>
</evidence>
<evidence type="ECO:0000256" key="3">
    <source>
        <dbReference type="ARBA" id="ARBA00008258"/>
    </source>
</evidence>
<dbReference type="Pfam" id="PF09334">
    <property type="entry name" value="tRNA-synt_1g"/>
    <property type="match status" value="1"/>
</dbReference>
<evidence type="ECO:0000313" key="19">
    <source>
        <dbReference type="Proteomes" id="UP000297739"/>
    </source>
</evidence>
<feature type="binding site" evidence="16">
    <location>
        <position position="160"/>
    </location>
    <ligand>
        <name>Zn(2+)</name>
        <dbReference type="ChEBI" id="CHEBI:29105"/>
    </ligand>
</feature>
<dbReference type="Gene3D" id="2.40.50.140">
    <property type="entry name" value="Nucleic acid-binding proteins"/>
    <property type="match status" value="1"/>
</dbReference>
<evidence type="ECO:0000313" key="18">
    <source>
        <dbReference type="EMBL" id="TGE17573.1"/>
    </source>
</evidence>
<dbReference type="SUPFAM" id="SSF57770">
    <property type="entry name" value="Methionyl-tRNA synthetase (MetRS), Zn-domain"/>
    <property type="match status" value="1"/>
</dbReference>
<dbReference type="SUPFAM" id="SSF50249">
    <property type="entry name" value="Nucleic acid-binding proteins"/>
    <property type="match status" value="1"/>
</dbReference>
<evidence type="ECO:0000256" key="11">
    <source>
        <dbReference type="ARBA" id="ARBA00022840"/>
    </source>
</evidence>
<feature type="binding site" evidence="16">
    <location>
        <position position="336"/>
    </location>
    <ligand>
        <name>ATP</name>
        <dbReference type="ChEBI" id="CHEBI:30616"/>
    </ligand>
</feature>
<keyword evidence="14 16" id="KW-0030">Aminoacyl-tRNA synthetase</keyword>
<evidence type="ECO:0000256" key="1">
    <source>
        <dbReference type="ARBA" id="ARBA00003314"/>
    </source>
</evidence>
<comment type="subunit">
    <text evidence="4 16">Homodimer.</text>
</comment>
<dbReference type="CDD" id="cd07957">
    <property type="entry name" value="Anticodon_Ia_Met"/>
    <property type="match status" value="1"/>
</dbReference>
<dbReference type="PANTHER" id="PTHR45765:SF1">
    <property type="entry name" value="METHIONINE--TRNA LIGASE, CYTOPLASMIC"/>
    <property type="match status" value="1"/>
</dbReference>
<dbReference type="PROSITE" id="PS50886">
    <property type="entry name" value="TRBD"/>
    <property type="match status" value="1"/>
</dbReference>
<organism evidence="18 19">
    <name type="scientific">Hymenobacter elongatus</name>
    <dbReference type="NCBI Taxonomy" id="877208"/>
    <lineage>
        <taxon>Bacteria</taxon>
        <taxon>Pseudomonadati</taxon>
        <taxon>Bacteroidota</taxon>
        <taxon>Cytophagia</taxon>
        <taxon>Cytophagales</taxon>
        <taxon>Hymenobacteraceae</taxon>
        <taxon>Hymenobacter</taxon>
    </lineage>
</organism>
<dbReference type="RefSeq" id="WP_135496990.1">
    <property type="nucleotide sequence ID" value="NZ_SRLD01000010.1"/>
</dbReference>
<gene>
    <name evidence="16 18" type="primary">metG</name>
    <name evidence="18" type="ORF">E5J99_06895</name>
</gene>
<keyword evidence="6 16" id="KW-0820">tRNA-binding</keyword>
<dbReference type="PROSITE" id="PS00178">
    <property type="entry name" value="AA_TRNA_LIGASE_I"/>
    <property type="match status" value="1"/>
</dbReference>
<dbReference type="PANTHER" id="PTHR45765">
    <property type="entry name" value="METHIONINE--TRNA LIGASE"/>
    <property type="match status" value="1"/>
</dbReference>
<keyword evidence="8 16" id="KW-0479">Metal-binding</keyword>
<dbReference type="InterPro" id="IPR014729">
    <property type="entry name" value="Rossmann-like_a/b/a_fold"/>
</dbReference>
<dbReference type="InterPro" id="IPR002547">
    <property type="entry name" value="tRNA-bd_dom"/>
</dbReference>
<sequence length="681" mass="75835">MQPDPQRYTVTAALPYANGPVHIGHLAGVYLPADIYVRYLRAAGRDVKFICGSDEHGVPITIRAQKEGVTPQQIVDKYHAIIRNSFADFGVSFDIYSRTSSQTHSEVASGFFKKLHEEGKFIEQTSQQYYDEKAEQFLADRYIVGTCPNCGNDNAYGDQCEKCGSSLSPTELISPRSMLSGNQPVLRETKHWYLPLDQYEPWLREWIVEGHKADWKANVYGQCKSWIDQGLQPRAVTRDLDWGVPVPVAGAEGKVLYVWFDAPIGYISATKDLLPDTWETYWKDSGTKLVHFIGKDNIVFHCIIFPAMLKAHGDYILPDNVPANEFLNLEGDKISTSRNWAVWLHEYLQDFPGKADVLRYVLCANAPENKDNDFTWKDFQARNNNELVANLGNFVNRAVVLTHKFFDGKVPAINGELQPIDQEVLIQLAEFPQRIGELIDAYRFRDALHELMNLTRAGNKYLAETEPWKLIKTDEARTGTVLHVALQLAAGLVTLMEPFLPVSAAKLGDMLHLEKGSWQTAGRPDALSTGQQIGAAALLFDKIEDATVEAQVQKLLDTKKANELANATVAPTKEDISFDDFGRMDLRVGTVIAAEKVAKTKKLLKLTVDTGLDQRTIVSGIAEHFIPEALIGQQVLVLLNLAPREIKGIQSQGMLLLAENADGSLHLMQPGQAVLPGSHVA</sequence>
<dbReference type="SUPFAM" id="SSF47323">
    <property type="entry name" value="Anticodon-binding domain of a subclass of class I aminoacyl-tRNA synthetases"/>
    <property type="match status" value="1"/>
</dbReference>
<dbReference type="CDD" id="cd00814">
    <property type="entry name" value="MetRS_core"/>
    <property type="match status" value="1"/>
</dbReference>
<feature type="short sequence motif" description="'HIGH' region" evidence="16">
    <location>
        <begin position="15"/>
        <end position="25"/>
    </location>
</feature>
<dbReference type="NCBIfam" id="TIGR00399">
    <property type="entry name" value="metG_C_term"/>
    <property type="match status" value="1"/>
</dbReference>
<evidence type="ECO:0000256" key="13">
    <source>
        <dbReference type="ARBA" id="ARBA00022917"/>
    </source>
</evidence>
<evidence type="ECO:0000256" key="9">
    <source>
        <dbReference type="ARBA" id="ARBA00022741"/>
    </source>
</evidence>
<comment type="function">
    <text evidence="1 16">Is required not only for elongation of protein synthesis but also for the initiation of all mRNA translation through initiator tRNA(fMet) aminoacylation.</text>
</comment>
<dbReference type="Gene3D" id="3.40.50.620">
    <property type="entry name" value="HUPs"/>
    <property type="match status" value="1"/>
</dbReference>
<accession>A0A4Z0PMB2</accession>
<dbReference type="Proteomes" id="UP000297739">
    <property type="component" value="Unassembled WGS sequence"/>
</dbReference>
<evidence type="ECO:0000256" key="8">
    <source>
        <dbReference type="ARBA" id="ARBA00022723"/>
    </source>
</evidence>
<dbReference type="InterPro" id="IPR041872">
    <property type="entry name" value="Anticodon_Met"/>
</dbReference>
<dbReference type="InterPro" id="IPR029038">
    <property type="entry name" value="MetRS_Zn"/>
</dbReference>
<name>A0A4Z0PMB2_9BACT</name>
<keyword evidence="11 16" id="KW-0067">ATP-binding</keyword>
<evidence type="ECO:0000256" key="15">
    <source>
        <dbReference type="ARBA" id="ARBA00047364"/>
    </source>
</evidence>
<dbReference type="GO" id="GO:0005524">
    <property type="term" value="F:ATP binding"/>
    <property type="evidence" value="ECO:0007669"/>
    <property type="project" value="UniProtKB-UniRule"/>
</dbReference>
<comment type="subcellular location">
    <subcellularLocation>
        <location evidence="2 16">Cytoplasm</location>
    </subcellularLocation>
</comment>
<feature type="binding site" evidence="16">
    <location>
        <position position="150"/>
    </location>
    <ligand>
        <name>Zn(2+)</name>
        <dbReference type="ChEBI" id="CHEBI:29105"/>
    </ligand>
</feature>
<dbReference type="InterPro" id="IPR023458">
    <property type="entry name" value="Met-tRNA_ligase_1"/>
</dbReference>
<evidence type="ECO:0000256" key="5">
    <source>
        <dbReference type="ARBA" id="ARBA00022490"/>
    </source>
</evidence>
<dbReference type="InterPro" id="IPR015413">
    <property type="entry name" value="Methionyl/Leucyl_tRNA_Synth"/>
</dbReference>
<dbReference type="InterPro" id="IPR009080">
    <property type="entry name" value="tRNAsynth_Ia_anticodon-bd"/>
</dbReference>
<dbReference type="GO" id="GO:0005829">
    <property type="term" value="C:cytosol"/>
    <property type="evidence" value="ECO:0007669"/>
    <property type="project" value="TreeGrafter"/>
</dbReference>
<dbReference type="InterPro" id="IPR012340">
    <property type="entry name" value="NA-bd_OB-fold"/>
</dbReference>
<keyword evidence="7 16" id="KW-0436">Ligase</keyword>
<keyword evidence="13 16" id="KW-0648">Protein biosynthesis</keyword>
<evidence type="ECO:0000256" key="12">
    <source>
        <dbReference type="ARBA" id="ARBA00022884"/>
    </source>
</evidence>
<dbReference type="Gene3D" id="1.10.730.10">
    <property type="entry name" value="Isoleucyl-tRNA Synthetase, Domain 1"/>
    <property type="match status" value="1"/>
</dbReference>
<evidence type="ECO:0000256" key="6">
    <source>
        <dbReference type="ARBA" id="ARBA00022555"/>
    </source>
</evidence>
<dbReference type="InterPro" id="IPR001412">
    <property type="entry name" value="aa-tRNA-synth_I_CS"/>
</dbReference>
<comment type="catalytic activity">
    <reaction evidence="15 16">
        <text>tRNA(Met) + L-methionine + ATP = L-methionyl-tRNA(Met) + AMP + diphosphate</text>
        <dbReference type="Rhea" id="RHEA:13481"/>
        <dbReference type="Rhea" id="RHEA-COMP:9667"/>
        <dbReference type="Rhea" id="RHEA-COMP:9698"/>
        <dbReference type="ChEBI" id="CHEBI:30616"/>
        <dbReference type="ChEBI" id="CHEBI:33019"/>
        <dbReference type="ChEBI" id="CHEBI:57844"/>
        <dbReference type="ChEBI" id="CHEBI:78442"/>
        <dbReference type="ChEBI" id="CHEBI:78530"/>
        <dbReference type="ChEBI" id="CHEBI:456215"/>
        <dbReference type="EC" id="6.1.1.10"/>
    </reaction>
</comment>
<dbReference type="GO" id="GO:0006431">
    <property type="term" value="P:methionyl-tRNA aminoacylation"/>
    <property type="evidence" value="ECO:0007669"/>
    <property type="project" value="UniProtKB-UniRule"/>
</dbReference>
<comment type="caution">
    <text evidence="18">The sequence shown here is derived from an EMBL/GenBank/DDBJ whole genome shotgun (WGS) entry which is preliminary data.</text>
</comment>
<evidence type="ECO:0000256" key="14">
    <source>
        <dbReference type="ARBA" id="ARBA00023146"/>
    </source>
</evidence>
<protein>
    <recommendedName>
        <fullName evidence="16">Methionine--tRNA ligase</fullName>
        <ecNumber evidence="16">6.1.1.10</ecNumber>
    </recommendedName>
    <alternativeName>
        <fullName evidence="16">Methionyl-tRNA synthetase</fullName>
        <shortName evidence="16">MetRS</shortName>
    </alternativeName>
</protein>
<evidence type="ECO:0000256" key="4">
    <source>
        <dbReference type="ARBA" id="ARBA00011738"/>
    </source>
</evidence>
<dbReference type="GO" id="GO:0000049">
    <property type="term" value="F:tRNA binding"/>
    <property type="evidence" value="ECO:0007669"/>
    <property type="project" value="UniProtKB-UniRule"/>
</dbReference>
<keyword evidence="19" id="KW-1185">Reference proteome</keyword>
<dbReference type="AlphaFoldDB" id="A0A4Z0PMB2"/>
<feature type="binding site" evidence="16">
    <location>
        <position position="163"/>
    </location>
    <ligand>
        <name>Zn(2+)</name>
        <dbReference type="ChEBI" id="CHEBI:29105"/>
    </ligand>
</feature>
<dbReference type="NCBIfam" id="TIGR00398">
    <property type="entry name" value="metG"/>
    <property type="match status" value="1"/>
</dbReference>
<dbReference type="InterPro" id="IPR014758">
    <property type="entry name" value="Met-tRNA_synth"/>
</dbReference>
<keyword evidence="10 16" id="KW-0862">Zinc</keyword>
<keyword evidence="9 16" id="KW-0547">Nucleotide-binding</keyword>
<evidence type="ECO:0000256" key="2">
    <source>
        <dbReference type="ARBA" id="ARBA00004496"/>
    </source>
</evidence>
<dbReference type="PRINTS" id="PR01041">
    <property type="entry name" value="TRNASYNTHMET"/>
</dbReference>
<dbReference type="SUPFAM" id="SSF52374">
    <property type="entry name" value="Nucleotidylyl transferase"/>
    <property type="match status" value="1"/>
</dbReference>
<comment type="similarity">
    <text evidence="3 16">Belongs to the class-I aminoacyl-tRNA synthetase family. MetG type 1 subfamily.</text>
</comment>
<dbReference type="Pfam" id="PF19303">
    <property type="entry name" value="Anticodon_3"/>
    <property type="match status" value="1"/>
</dbReference>
<comment type="cofactor">
    <cofactor evidence="16">
        <name>Zn(2+)</name>
        <dbReference type="ChEBI" id="CHEBI:29105"/>
    </cofactor>
    <text evidence="16">Binds 1 zinc ion per subunit.</text>
</comment>
<evidence type="ECO:0000259" key="17">
    <source>
        <dbReference type="PROSITE" id="PS50886"/>
    </source>
</evidence>
<dbReference type="EMBL" id="SRLD01000010">
    <property type="protein sequence ID" value="TGE17573.1"/>
    <property type="molecule type" value="Genomic_DNA"/>
</dbReference>
<reference evidence="18 19" key="1">
    <citation type="submission" date="2019-04" db="EMBL/GenBank/DDBJ databases">
        <authorList>
            <person name="Feng G."/>
            <person name="Zhang J."/>
            <person name="Zhu H."/>
        </authorList>
    </citation>
    <scope>NUCLEOTIDE SEQUENCE [LARGE SCALE GENOMIC DNA]</scope>
    <source>
        <strain evidence="18 19">JCM 17223</strain>
    </source>
</reference>
<dbReference type="CDD" id="cd02800">
    <property type="entry name" value="tRNA_bind_EcMetRS_like"/>
    <property type="match status" value="1"/>
</dbReference>
<dbReference type="Gene3D" id="2.20.28.20">
    <property type="entry name" value="Methionyl-tRNA synthetase, Zn-domain"/>
    <property type="match status" value="1"/>
</dbReference>
<dbReference type="InterPro" id="IPR033911">
    <property type="entry name" value="MetRS_core"/>
</dbReference>
<dbReference type="FunFam" id="2.40.50.140:FF:000042">
    <property type="entry name" value="Methionine--tRNA ligase"/>
    <property type="match status" value="1"/>
</dbReference>
<dbReference type="GO" id="GO:0004825">
    <property type="term" value="F:methionine-tRNA ligase activity"/>
    <property type="evidence" value="ECO:0007669"/>
    <property type="project" value="UniProtKB-UniRule"/>
</dbReference>
<keyword evidence="12 16" id="KW-0694">RNA-binding</keyword>
<dbReference type="GO" id="GO:0046872">
    <property type="term" value="F:metal ion binding"/>
    <property type="evidence" value="ECO:0007669"/>
    <property type="project" value="UniProtKB-KW"/>
</dbReference>
<evidence type="ECO:0000256" key="10">
    <source>
        <dbReference type="ARBA" id="ARBA00022833"/>
    </source>
</evidence>
<dbReference type="FunFam" id="2.20.28.20:FF:000001">
    <property type="entry name" value="Methionine--tRNA ligase"/>
    <property type="match status" value="1"/>
</dbReference>
<dbReference type="OrthoDB" id="9810191at2"/>
<dbReference type="NCBIfam" id="NF001100">
    <property type="entry name" value="PRK00133.1"/>
    <property type="match status" value="1"/>
</dbReference>
<dbReference type="InterPro" id="IPR004495">
    <property type="entry name" value="Met-tRNA-synth_bsu_C"/>
</dbReference>
<dbReference type="HAMAP" id="MF_00098">
    <property type="entry name" value="Met_tRNA_synth_type1"/>
    <property type="match status" value="1"/>
</dbReference>
<proteinExistence type="inferred from homology"/>
<feature type="domain" description="TRNA-binding" evidence="17">
    <location>
        <begin position="580"/>
        <end position="681"/>
    </location>
</feature>
<feature type="binding site" evidence="16">
    <location>
        <position position="147"/>
    </location>
    <ligand>
        <name>Zn(2+)</name>
        <dbReference type="ChEBI" id="CHEBI:29105"/>
    </ligand>
</feature>